<keyword evidence="3" id="KW-1185">Reference proteome</keyword>
<keyword evidence="1" id="KW-0732">Signal</keyword>
<organism evidence="2 3">
    <name type="scientific">Algoriphagus taiwanensis</name>
    <dbReference type="NCBI Taxonomy" id="1445656"/>
    <lineage>
        <taxon>Bacteria</taxon>
        <taxon>Pseudomonadati</taxon>
        <taxon>Bacteroidota</taxon>
        <taxon>Cytophagia</taxon>
        <taxon>Cytophagales</taxon>
        <taxon>Cyclobacteriaceae</taxon>
        <taxon>Algoriphagus</taxon>
    </lineage>
</organism>
<evidence type="ECO:0000313" key="3">
    <source>
        <dbReference type="Proteomes" id="UP001307705"/>
    </source>
</evidence>
<feature type="chain" id="PRO_5046260161" description="DUF481 domain-containing protein" evidence="1">
    <location>
        <begin position="24"/>
        <end position="358"/>
    </location>
</feature>
<accession>A0ABQ6PUU5</accession>
<gene>
    <name evidence="2" type="ORF">Ataiwa_00060</name>
</gene>
<evidence type="ECO:0000256" key="1">
    <source>
        <dbReference type="SAM" id="SignalP"/>
    </source>
</evidence>
<protein>
    <recommendedName>
        <fullName evidence="4">DUF481 domain-containing protein</fullName>
    </recommendedName>
</protein>
<dbReference type="Pfam" id="PF04338">
    <property type="entry name" value="DUF481"/>
    <property type="match status" value="1"/>
</dbReference>
<dbReference type="RefSeq" id="WP_338226597.1">
    <property type="nucleotide sequence ID" value="NZ_BTPE01000001.1"/>
</dbReference>
<proteinExistence type="predicted"/>
<reference evidence="2 3" key="1">
    <citation type="submission" date="2023-08" db="EMBL/GenBank/DDBJ databases">
        <title>Draft genome sequence of Algoriphagus taiwanensis.</title>
        <authorList>
            <person name="Takatani N."/>
            <person name="Hosokawa M."/>
            <person name="Sawabe T."/>
        </authorList>
    </citation>
    <scope>NUCLEOTIDE SEQUENCE [LARGE SCALE GENOMIC DNA]</scope>
    <source>
        <strain evidence="2 3">JCM 19755</strain>
    </source>
</reference>
<dbReference type="InterPro" id="IPR007433">
    <property type="entry name" value="DUF481"/>
</dbReference>
<dbReference type="EMBL" id="BTPE01000001">
    <property type="protein sequence ID" value="GMQ31734.1"/>
    <property type="molecule type" value="Genomic_DNA"/>
</dbReference>
<comment type="caution">
    <text evidence="2">The sequence shown here is derived from an EMBL/GenBank/DDBJ whole genome shotgun (WGS) entry which is preliminary data.</text>
</comment>
<dbReference type="Proteomes" id="UP001307705">
    <property type="component" value="Unassembled WGS sequence"/>
</dbReference>
<evidence type="ECO:0008006" key="4">
    <source>
        <dbReference type="Google" id="ProtNLM"/>
    </source>
</evidence>
<sequence length="358" mass="40899">MMKLKALALLILISSGFSHLLFAQTDTLILKNKDKIIGEIKSMDKGVMVFETDYSNSDFKIDWKKVSQVFSQTKFLITLSDGMRYNGMVNSLNDSLVMITPSIPEKILDLKKKKNNQDTLSLQPVPVSINSIVYLNALDEGFWSRLSLFFDVGTTLTKANDLRQFTFNMGTGYLADRWKVNFTLNNLRSSQNGTEPIVRNELTLAYNYFLQKDWYLLYNLNILSNTEQLLDFRNSNMVGLGKYLIHTNKVYLGFQGGVNLNSEKFATEPNSSRTAEGFIGAGYNIYDIGDLDLLTSIMVYPSISTKDRIRSDLKFDIRYEFKFDLYFKVGTTLNYDNQPVEGASTLDYIFQTTIGWKL</sequence>
<evidence type="ECO:0000313" key="2">
    <source>
        <dbReference type="EMBL" id="GMQ31734.1"/>
    </source>
</evidence>
<feature type="signal peptide" evidence="1">
    <location>
        <begin position="1"/>
        <end position="23"/>
    </location>
</feature>
<name>A0ABQ6PUU5_9BACT</name>